<gene>
    <name evidence="2" type="ORF">IW19_03375</name>
</gene>
<name>A0A085ZJL6_9FLAO</name>
<accession>A0A085ZJL6</accession>
<feature type="domain" description="Cyclic nucleotide-binding" evidence="1">
    <location>
        <begin position="10"/>
        <end position="56"/>
    </location>
</feature>
<dbReference type="RefSeq" id="WP_035681155.1">
    <property type="nucleotide sequence ID" value="NZ_JPRL01000001.1"/>
</dbReference>
<organism evidence="2 3">
    <name type="scientific">Flavobacterium reichenbachii</name>
    <dbReference type="NCBI Taxonomy" id="362418"/>
    <lineage>
        <taxon>Bacteria</taxon>
        <taxon>Pseudomonadati</taxon>
        <taxon>Bacteroidota</taxon>
        <taxon>Flavobacteriia</taxon>
        <taxon>Flavobacteriales</taxon>
        <taxon>Flavobacteriaceae</taxon>
        <taxon>Flavobacterium</taxon>
    </lineage>
</organism>
<evidence type="ECO:0000313" key="2">
    <source>
        <dbReference type="EMBL" id="KFF04630.1"/>
    </source>
</evidence>
<dbReference type="EMBL" id="JPRL01000001">
    <property type="protein sequence ID" value="KFF04630.1"/>
    <property type="molecule type" value="Genomic_DNA"/>
</dbReference>
<protein>
    <submittedName>
        <fullName evidence="2">cAMP-binding protein</fullName>
    </submittedName>
</protein>
<sequence length="187" mass="22174">MTELIAFINSFHELDEETEKAVKTLFREETFQKNEFIIEENQICTKLYYIKSGLVRRFFYEDGEDITKWIYTNHQFITSLTSFFEQKPSFELFQAGEETVVYSLSYADEQTLLEYPLFSKFYIKLLRLNLSKLNEFHHFYKSMNAPEKYAYLLHSFPQIIAKAKLKHVASLIGVSQETLSRIRASIN</sequence>
<dbReference type="STRING" id="362418.IW19_03375"/>
<dbReference type="eggNOG" id="COG0664">
    <property type="taxonomic scope" value="Bacteria"/>
</dbReference>
<dbReference type="SUPFAM" id="SSF51206">
    <property type="entry name" value="cAMP-binding domain-like"/>
    <property type="match status" value="1"/>
</dbReference>
<dbReference type="InterPro" id="IPR014710">
    <property type="entry name" value="RmlC-like_jellyroll"/>
</dbReference>
<dbReference type="InterPro" id="IPR000595">
    <property type="entry name" value="cNMP-bd_dom"/>
</dbReference>
<dbReference type="Proteomes" id="UP000028715">
    <property type="component" value="Unassembled WGS sequence"/>
</dbReference>
<dbReference type="Pfam" id="PF00027">
    <property type="entry name" value="cNMP_binding"/>
    <property type="match status" value="1"/>
</dbReference>
<dbReference type="Gene3D" id="2.60.120.10">
    <property type="entry name" value="Jelly Rolls"/>
    <property type="match status" value="1"/>
</dbReference>
<dbReference type="InterPro" id="IPR018490">
    <property type="entry name" value="cNMP-bd_dom_sf"/>
</dbReference>
<comment type="caution">
    <text evidence="2">The sequence shown here is derived from an EMBL/GenBank/DDBJ whole genome shotgun (WGS) entry which is preliminary data.</text>
</comment>
<dbReference type="PROSITE" id="PS50042">
    <property type="entry name" value="CNMP_BINDING_3"/>
    <property type="match status" value="1"/>
</dbReference>
<dbReference type="CDD" id="cd00038">
    <property type="entry name" value="CAP_ED"/>
    <property type="match status" value="1"/>
</dbReference>
<keyword evidence="3" id="KW-1185">Reference proteome</keyword>
<dbReference type="OrthoDB" id="758145at2"/>
<dbReference type="AlphaFoldDB" id="A0A085ZJL6"/>
<evidence type="ECO:0000259" key="1">
    <source>
        <dbReference type="PROSITE" id="PS50042"/>
    </source>
</evidence>
<evidence type="ECO:0000313" key="3">
    <source>
        <dbReference type="Proteomes" id="UP000028715"/>
    </source>
</evidence>
<reference evidence="2 3" key="1">
    <citation type="submission" date="2014-07" db="EMBL/GenBank/DDBJ databases">
        <title>Genome of Flavobacterium reichenbachii LMG 25512.</title>
        <authorList>
            <person name="Stropko S.J."/>
            <person name="Pipes S.E."/>
            <person name="Newman J.D."/>
        </authorList>
    </citation>
    <scope>NUCLEOTIDE SEQUENCE [LARGE SCALE GENOMIC DNA]</scope>
    <source>
        <strain evidence="2 3">LMG 25512</strain>
    </source>
</reference>
<proteinExistence type="predicted"/>